<organism evidence="1 2">
    <name type="scientific">Phytohabitans flavus</name>
    <dbReference type="NCBI Taxonomy" id="1076124"/>
    <lineage>
        <taxon>Bacteria</taxon>
        <taxon>Bacillati</taxon>
        <taxon>Actinomycetota</taxon>
        <taxon>Actinomycetes</taxon>
        <taxon>Micromonosporales</taxon>
        <taxon>Micromonosporaceae</taxon>
    </lineage>
</organism>
<accession>A0A6F8XWI7</accession>
<dbReference type="AlphaFoldDB" id="A0A6F8XWI7"/>
<gene>
    <name evidence="1" type="ORF">Pflav_046050</name>
</gene>
<evidence type="ECO:0008006" key="3">
    <source>
        <dbReference type="Google" id="ProtNLM"/>
    </source>
</evidence>
<dbReference type="KEGG" id="pfla:Pflav_046050"/>
<reference evidence="1 2" key="2">
    <citation type="submission" date="2020-03" db="EMBL/GenBank/DDBJ databases">
        <authorList>
            <person name="Ichikawa N."/>
            <person name="Kimura A."/>
            <person name="Kitahashi Y."/>
            <person name="Uohara A."/>
        </authorList>
    </citation>
    <scope>NUCLEOTIDE SEQUENCE [LARGE SCALE GENOMIC DNA]</scope>
    <source>
        <strain evidence="1 2">NBRC 107702</strain>
    </source>
</reference>
<evidence type="ECO:0000313" key="1">
    <source>
        <dbReference type="EMBL" id="BCB78195.1"/>
    </source>
</evidence>
<keyword evidence="2" id="KW-1185">Reference proteome</keyword>
<proteinExistence type="predicted"/>
<dbReference type="RefSeq" id="WP_197938690.1">
    <property type="nucleotide sequence ID" value="NZ_AP022870.1"/>
</dbReference>
<dbReference type="EMBL" id="AP022870">
    <property type="protein sequence ID" value="BCB78195.1"/>
    <property type="molecule type" value="Genomic_DNA"/>
</dbReference>
<evidence type="ECO:0000313" key="2">
    <source>
        <dbReference type="Proteomes" id="UP000502508"/>
    </source>
</evidence>
<reference evidence="1 2" key="1">
    <citation type="submission" date="2020-03" db="EMBL/GenBank/DDBJ databases">
        <title>Whole genome shotgun sequence of Phytohabitans flavus NBRC 107702.</title>
        <authorList>
            <person name="Komaki H."/>
            <person name="Tamura T."/>
        </authorList>
    </citation>
    <scope>NUCLEOTIDE SEQUENCE [LARGE SCALE GENOMIC DNA]</scope>
    <source>
        <strain evidence="1 2">NBRC 107702</strain>
    </source>
</reference>
<name>A0A6F8XWI7_9ACTN</name>
<sequence>MEDDGDLANARRWFDAAFVEAEQSGDVAVMAGAVLGSGGLWVHEHRTAVAAGLFEARLAQVSALVASAGLDPDKWGDLALRLRVRAAGEADYRAGRSATILALLDEVRASPDLDARVEALSIAHHCLLGPEHAHARLCLAEELVGEAARTGRRGPTVMGLLWQVVDKLLAGDRYAGRRLAELRALLVKGPHLAADFVVSAVEVMLAIRAGRLEEAEQLAQHCYELGTKAGDADAPAWYVAQLVTIRWYQGRLPELLPTIRATVSAPTLSAVDNSLLGAVAVASALDGDRRTAENALASLRGSGLDRLPRSSSWLVTMYGIAEAAYLLDNRHAAARVHGLLAPYAHLPMMASLGVACFGSTEHALGVAALTMGDPDRAIGHLREAVHHNLALGHWPAVRLSRLRFAEALDRRGGPDDAASAAAQRAAAGELAPVVESSAAVRSVVCVREGRRWRVELGTRSVIVDHMVGMLHLAVLTANPSVEIPSIELVAGVEALSRAVAADAGSAQALLDQTAVRNYRQRVADLAEAIDVAGHRGDAAGVAVLERERDWILAQLGASTGLAGRRRSFANDEERARLAVGRAIRRAVAQIERVAPVIGAHLRASIHSGIRCSYQPAGPTG</sequence>
<protein>
    <recommendedName>
        <fullName evidence="3">MalT-like TPR region domain-containing protein</fullName>
    </recommendedName>
</protein>
<dbReference type="Proteomes" id="UP000502508">
    <property type="component" value="Chromosome"/>
</dbReference>